<comment type="caution">
    <text evidence="1">The sequence shown here is derived from an EMBL/GenBank/DDBJ whole genome shotgun (WGS) entry which is preliminary data.</text>
</comment>
<gene>
    <name evidence="1" type="ORF">LMG18095_00005</name>
</gene>
<dbReference type="EMBL" id="CATZAR010000001">
    <property type="protein sequence ID" value="CAJ0775111.1"/>
    <property type="molecule type" value="Genomic_DNA"/>
</dbReference>
<organism evidence="1 2">
    <name type="scientific">Ralstonia thomasii</name>
    <dbReference type="NCBI Taxonomy" id="3058596"/>
    <lineage>
        <taxon>Bacteria</taxon>
        <taxon>Pseudomonadati</taxon>
        <taxon>Pseudomonadota</taxon>
        <taxon>Betaproteobacteria</taxon>
        <taxon>Burkholderiales</taxon>
        <taxon>Burkholderiaceae</taxon>
        <taxon>Ralstonia</taxon>
    </lineage>
</organism>
<evidence type="ECO:0000313" key="1">
    <source>
        <dbReference type="EMBL" id="CAJ0775111.1"/>
    </source>
</evidence>
<accession>A0ABM9IX77</accession>
<sequence length="43" mass="4482">MTYEEIEKGPFAPDVEVAVDLLCMAAGPSGLSVQNGNGGRTKE</sequence>
<protein>
    <submittedName>
        <fullName evidence="1">Uncharacterized protein</fullName>
    </submittedName>
</protein>
<name>A0ABM9IX77_9RALS</name>
<dbReference type="Proteomes" id="UP001189773">
    <property type="component" value="Unassembled WGS sequence"/>
</dbReference>
<proteinExistence type="predicted"/>
<keyword evidence="2" id="KW-1185">Reference proteome</keyword>
<evidence type="ECO:0000313" key="2">
    <source>
        <dbReference type="Proteomes" id="UP001189773"/>
    </source>
</evidence>
<reference evidence="1 2" key="1">
    <citation type="submission" date="2023-07" db="EMBL/GenBank/DDBJ databases">
        <authorList>
            <person name="Peeters C."/>
        </authorList>
    </citation>
    <scope>NUCLEOTIDE SEQUENCE [LARGE SCALE GENOMIC DNA]</scope>
    <source>
        <strain evidence="1 2">LMG 18095</strain>
    </source>
</reference>